<evidence type="ECO:0000256" key="5">
    <source>
        <dbReference type="ARBA" id="ARBA00022516"/>
    </source>
</evidence>
<sequence>MTNHASNPARRVVVTGLGIVSPLGQNACDTWNALVEARSGTRRITLFDPAGFDSQVAGEVPDFDPTAYMDRKEARRADRATQFAFVAADEALAQSGFRPAPDDGSEVAVIVGTAIGGITTLSAEFETLRTRGPGRVSPFLMPMMLADMSSGQLSIRIGARGVNYCLVSACASGADSIGEAANIIRRGDAEVALAGGTEAPITPIVVAGFASSKALTTANDDPARASRPFDARRDGFVLAEGAAILVLESEEHARARGATILAELAGYGATSDAYHITQPDERGEGAARAMQLALRQAGLQPDEIDYLNAHGTSTPINDRLETLAIKRVFGEYAYDLPISSSKSMTGHLLGAAGAVEAAICVLALQKQIIPPTANYEVPDPDCDLDYVPNVARPARLEAVMTNSLGFGGHNSSLIFRTYRAAP</sequence>
<protein>
    <recommendedName>
        <fullName evidence="4 14">3-oxoacyl-[acyl-carrier-protein] synthase 2</fullName>
        <ecNumber evidence="3 14">2.3.1.179</ecNumber>
    </recommendedName>
</protein>
<evidence type="ECO:0000259" key="17">
    <source>
        <dbReference type="PROSITE" id="PS52004"/>
    </source>
</evidence>
<proteinExistence type="inferred from homology"/>
<dbReference type="InterPro" id="IPR016039">
    <property type="entry name" value="Thiolase-like"/>
</dbReference>
<evidence type="ECO:0000256" key="15">
    <source>
        <dbReference type="PIRSR" id="PIRSR000447-1"/>
    </source>
</evidence>
<dbReference type="PROSITE" id="PS52004">
    <property type="entry name" value="KS3_2"/>
    <property type="match status" value="1"/>
</dbReference>
<dbReference type="InterPro" id="IPR018201">
    <property type="entry name" value="Ketoacyl_synth_AS"/>
</dbReference>
<keyword evidence="6 14" id="KW-0808">Transferase</keyword>
<dbReference type="Proteomes" id="UP000223071">
    <property type="component" value="Unassembled WGS sequence"/>
</dbReference>
<evidence type="ECO:0000256" key="10">
    <source>
        <dbReference type="ARBA" id="ARBA00023315"/>
    </source>
</evidence>
<dbReference type="PIRSF" id="PIRSF000447">
    <property type="entry name" value="KAS_II"/>
    <property type="match status" value="1"/>
</dbReference>
<evidence type="ECO:0000256" key="11">
    <source>
        <dbReference type="ARBA" id="ARBA00024006"/>
    </source>
</evidence>
<comment type="pathway">
    <text evidence="1 14">Lipid metabolism; fatty acid biosynthesis.</text>
</comment>
<keyword evidence="9 14" id="KW-0275">Fatty acid biosynthesis</keyword>
<accession>A0A2A9HGL4</accession>
<evidence type="ECO:0000256" key="12">
    <source>
        <dbReference type="ARBA" id="ARBA00047318"/>
    </source>
</evidence>
<evidence type="ECO:0000256" key="14">
    <source>
        <dbReference type="PIRNR" id="PIRNR000447"/>
    </source>
</evidence>
<evidence type="ECO:0000256" key="1">
    <source>
        <dbReference type="ARBA" id="ARBA00005194"/>
    </source>
</evidence>
<dbReference type="FunFam" id="3.40.47.10:FF:000029">
    <property type="entry name" value="3-oxoacyl-[acyl-carrier-protein] synthase 1"/>
    <property type="match status" value="1"/>
</dbReference>
<reference evidence="18 19" key="1">
    <citation type="submission" date="2017-09" db="EMBL/GenBank/DDBJ databases">
        <title>Sequencing the genomes of two abundant thermophiles in Great Basin hot springs: Thermocrinis jamiesonii and novel Chloroflexi Thermoflexus hugenholtzii.</title>
        <authorList>
            <person name="Hedlund B."/>
        </authorList>
    </citation>
    <scope>NUCLEOTIDE SEQUENCE [LARGE SCALE GENOMIC DNA]</scope>
    <source>
        <strain evidence="18 19">G233</strain>
    </source>
</reference>
<comment type="caution">
    <text evidence="18">The sequence shown here is derived from an EMBL/GenBank/DDBJ whole genome shotgun (WGS) entry which is preliminary data.</text>
</comment>
<keyword evidence="10 14" id="KW-0012">Acyltransferase</keyword>
<dbReference type="PANTHER" id="PTHR11712:SF336">
    <property type="entry name" value="3-OXOACYL-[ACYL-CARRIER-PROTEIN] SYNTHASE, MITOCHONDRIAL"/>
    <property type="match status" value="1"/>
</dbReference>
<dbReference type="PANTHER" id="PTHR11712">
    <property type="entry name" value="POLYKETIDE SYNTHASE-RELATED"/>
    <property type="match status" value="1"/>
</dbReference>
<keyword evidence="8" id="KW-0443">Lipid metabolism</keyword>
<dbReference type="InterPro" id="IPR020841">
    <property type="entry name" value="PKS_Beta-ketoAc_synthase_dom"/>
</dbReference>
<dbReference type="SUPFAM" id="SSF53901">
    <property type="entry name" value="Thiolase-like"/>
    <property type="match status" value="2"/>
</dbReference>
<dbReference type="PROSITE" id="PS00606">
    <property type="entry name" value="KS3_1"/>
    <property type="match status" value="1"/>
</dbReference>
<feature type="active site" description="For beta-ketoacyl synthase activity" evidence="15">
    <location>
        <position position="170"/>
    </location>
</feature>
<dbReference type="Gene3D" id="3.40.47.10">
    <property type="match status" value="1"/>
</dbReference>
<dbReference type="InterPro" id="IPR017568">
    <property type="entry name" value="3-oxoacyl-ACP_synth-2"/>
</dbReference>
<dbReference type="GO" id="GO:0004315">
    <property type="term" value="F:3-oxoacyl-[acyl-carrier-protein] synthase activity"/>
    <property type="evidence" value="ECO:0007669"/>
    <property type="project" value="UniProtKB-UniRule"/>
</dbReference>
<organism evidence="18 19">
    <name type="scientific">Tepidiforma thermophila (strain KCTC 52669 / CGMCC 1.13589 / G233)</name>
    <dbReference type="NCBI Taxonomy" id="2761530"/>
    <lineage>
        <taxon>Bacteria</taxon>
        <taxon>Bacillati</taxon>
        <taxon>Chloroflexota</taxon>
        <taxon>Tepidiformia</taxon>
        <taxon>Tepidiformales</taxon>
        <taxon>Tepidiformaceae</taxon>
        <taxon>Tepidiforma</taxon>
    </lineage>
</organism>
<evidence type="ECO:0000313" key="18">
    <source>
        <dbReference type="EMBL" id="PFG75167.1"/>
    </source>
</evidence>
<comment type="similarity">
    <text evidence="2 14 16">Belongs to the thiolase-like superfamily. Beta-ketoacyl-ACP synthases family.</text>
</comment>
<dbReference type="AlphaFoldDB" id="A0A2A9HGL4"/>
<name>A0A2A9HGL4_TEPT2</name>
<dbReference type="CDD" id="cd00834">
    <property type="entry name" value="KAS_I_II"/>
    <property type="match status" value="1"/>
</dbReference>
<comment type="function">
    <text evidence="11 14">Involved in the type II fatty acid elongation cycle. Catalyzes the elongation of a wide range of acyl-ACP by the addition of two carbons from malonyl-ACP to an acyl acceptor. Can efficiently catalyze the conversion of palmitoleoyl-ACP (cis-hexadec-9-enoyl-ACP) to cis-vaccenoyl-ACP (cis-octadec-11-enoyl-ACP), an essential step in the thermal regulation of fatty acid composition.</text>
</comment>
<dbReference type="RefSeq" id="WP_098504503.1">
    <property type="nucleotide sequence ID" value="NZ_PDJQ01000001.1"/>
</dbReference>
<evidence type="ECO:0000313" key="19">
    <source>
        <dbReference type="Proteomes" id="UP000223071"/>
    </source>
</evidence>
<evidence type="ECO:0000256" key="6">
    <source>
        <dbReference type="ARBA" id="ARBA00022679"/>
    </source>
</evidence>
<dbReference type="InterPro" id="IPR014030">
    <property type="entry name" value="Ketoacyl_synth_N"/>
</dbReference>
<evidence type="ECO:0000256" key="13">
    <source>
        <dbReference type="ARBA" id="ARBA00047659"/>
    </source>
</evidence>
<dbReference type="InterPro" id="IPR014031">
    <property type="entry name" value="Ketoacyl_synth_C"/>
</dbReference>
<dbReference type="SMART" id="SM00825">
    <property type="entry name" value="PKS_KS"/>
    <property type="match status" value="1"/>
</dbReference>
<dbReference type="EC" id="2.3.1.179" evidence="3 14"/>
<evidence type="ECO:0000256" key="9">
    <source>
        <dbReference type="ARBA" id="ARBA00023160"/>
    </source>
</evidence>
<evidence type="ECO:0000256" key="7">
    <source>
        <dbReference type="ARBA" id="ARBA00022832"/>
    </source>
</evidence>
<keyword evidence="19" id="KW-1185">Reference proteome</keyword>
<dbReference type="Pfam" id="PF00109">
    <property type="entry name" value="ketoacyl-synt"/>
    <property type="match status" value="1"/>
</dbReference>
<dbReference type="GO" id="GO:0005829">
    <property type="term" value="C:cytosol"/>
    <property type="evidence" value="ECO:0007669"/>
    <property type="project" value="TreeGrafter"/>
</dbReference>
<dbReference type="EMBL" id="PDJQ01000001">
    <property type="protein sequence ID" value="PFG75167.1"/>
    <property type="molecule type" value="Genomic_DNA"/>
</dbReference>
<keyword evidence="5 14" id="KW-0444">Lipid biosynthesis</keyword>
<dbReference type="NCBIfam" id="NF005589">
    <property type="entry name" value="PRK07314.1"/>
    <property type="match status" value="1"/>
</dbReference>
<evidence type="ECO:0000256" key="2">
    <source>
        <dbReference type="ARBA" id="ARBA00008467"/>
    </source>
</evidence>
<comment type="catalytic activity">
    <reaction evidence="13 14">
        <text>a fatty acyl-[ACP] + malonyl-[ACP] + H(+) = a 3-oxoacyl-[ACP] + holo-[ACP] + CO2</text>
        <dbReference type="Rhea" id="RHEA:22836"/>
        <dbReference type="Rhea" id="RHEA-COMP:9623"/>
        <dbReference type="Rhea" id="RHEA-COMP:9685"/>
        <dbReference type="Rhea" id="RHEA-COMP:9916"/>
        <dbReference type="Rhea" id="RHEA-COMP:14125"/>
        <dbReference type="ChEBI" id="CHEBI:15378"/>
        <dbReference type="ChEBI" id="CHEBI:16526"/>
        <dbReference type="ChEBI" id="CHEBI:64479"/>
        <dbReference type="ChEBI" id="CHEBI:78449"/>
        <dbReference type="ChEBI" id="CHEBI:78776"/>
        <dbReference type="ChEBI" id="CHEBI:138651"/>
    </reaction>
</comment>
<dbReference type="InterPro" id="IPR000794">
    <property type="entry name" value="Beta-ketoacyl_synthase"/>
</dbReference>
<evidence type="ECO:0000256" key="16">
    <source>
        <dbReference type="RuleBase" id="RU003694"/>
    </source>
</evidence>
<dbReference type="GO" id="GO:0030497">
    <property type="term" value="P:fatty acid elongation"/>
    <property type="evidence" value="ECO:0007669"/>
    <property type="project" value="UniProtKB-ARBA"/>
</dbReference>
<evidence type="ECO:0000256" key="3">
    <source>
        <dbReference type="ARBA" id="ARBA00012356"/>
    </source>
</evidence>
<feature type="domain" description="Ketosynthase family 3 (KS3)" evidence="17">
    <location>
        <begin position="9"/>
        <end position="417"/>
    </location>
</feature>
<evidence type="ECO:0000256" key="8">
    <source>
        <dbReference type="ARBA" id="ARBA00023098"/>
    </source>
</evidence>
<gene>
    <name evidence="18" type="ORF">A9A59_2433</name>
</gene>
<keyword evidence="7" id="KW-0276">Fatty acid metabolism</keyword>
<dbReference type="NCBIfam" id="TIGR03150">
    <property type="entry name" value="fabF"/>
    <property type="match status" value="1"/>
</dbReference>
<dbReference type="FunFam" id="3.40.47.10:FF:000018">
    <property type="entry name" value="3-oxoacyl-[acyl-carrier-protein] synthase 2"/>
    <property type="match status" value="1"/>
</dbReference>
<comment type="catalytic activity">
    <reaction evidence="12 14">
        <text>(9Z)-hexadecenoyl-[ACP] + malonyl-[ACP] + H(+) = 3-oxo-(11Z)-octadecenoyl-[ACP] + holo-[ACP] + CO2</text>
        <dbReference type="Rhea" id="RHEA:55040"/>
        <dbReference type="Rhea" id="RHEA-COMP:9623"/>
        <dbReference type="Rhea" id="RHEA-COMP:9685"/>
        <dbReference type="Rhea" id="RHEA-COMP:10800"/>
        <dbReference type="Rhea" id="RHEA-COMP:14074"/>
        <dbReference type="ChEBI" id="CHEBI:15378"/>
        <dbReference type="ChEBI" id="CHEBI:16526"/>
        <dbReference type="ChEBI" id="CHEBI:64479"/>
        <dbReference type="ChEBI" id="CHEBI:78449"/>
        <dbReference type="ChEBI" id="CHEBI:83989"/>
        <dbReference type="ChEBI" id="CHEBI:138538"/>
        <dbReference type="EC" id="2.3.1.179"/>
    </reaction>
</comment>
<dbReference type="Pfam" id="PF02801">
    <property type="entry name" value="Ketoacyl-synt_C"/>
    <property type="match status" value="1"/>
</dbReference>
<dbReference type="UniPathway" id="UPA00094"/>
<evidence type="ECO:0000256" key="4">
    <source>
        <dbReference type="ARBA" id="ARBA00014657"/>
    </source>
</evidence>